<dbReference type="InterPro" id="IPR018170">
    <property type="entry name" value="Aldo/ket_reductase_CS"/>
</dbReference>
<evidence type="ECO:0000256" key="3">
    <source>
        <dbReference type="PIRSR" id="PIRSR000097-1"/>
    </source>
</evidence>
<evidence type="ECO:0000256" key="2">
    <source>
        <dbReference type="ARBA" id="ARBA00023002"/>
    </source>
</evidence>
<reference evidence="7 8" key="1">
    <citation type="journal article" date="2023" name="G3 (Bethesda)">
        <title>A high-quality reference genome for the fission yeast Schizosaccharomyces osmophilus.</title>
        <authorList>
            <person name="Jia G.S."/>
            <person name="Zhang W.C."/>
            <person name="Liang Y."/>
            <person name="Liu X.H."/>
            <person name="Rhind N."/>
            <person name="Pidoux A."/>
            <person name="Brysch-Herzberg M."/>
            <person name="Du L.L."/>
        </authorList>
    </citation>
    <scope>NUCLEOTIDE SEQUENCE [LARGE SCALE GENOMIC DNA]</scope>
    <source>
        <strain evidence="7 8">CBS 15793</strain>
    </source>
</reference>
<dbReference type="PROSITE" id="PS00063">
    <property type="entry name" value="ALDOKETO_REDUCTASE_3"/>
    <property type="match status" value="1"/>
</dbReference>
<dbReference type="PANTHER" id="PTHR43827:SF13">
    <property type="entry name" value="ALDO_KETO REDUCTASE FAMILY PROTEIN"/>
    <property type="match status" value="1"/>
</dbReference>
<dbReference type="AlphaFoldDB" id="A0AAE9WG36"/>
<feature type="site" description="Lowers pKa of active site Tyr" evidence="5">
    <location>
        <position position="79"/>
    </location>
</feature>
<dbReference type="PRINTS" id="PR00069">
    <property type="entry name" value="ALDKETRDTASE"/>
</dbReference>
<dbReference type="InterPro" id="IPR036812">
    <property type="entry name" value="NAD(P)_OxRdtase_dom_sf"/>
</dbReference>
<feature type="active site" description="Proton donor" evidence="3">
    <location>
        <position position="50"/>
    </location>
</feature>
<keyword evidence="2" id="KW-0560">Oxidoreductase</keyword>
<dbReference type="GeneID" id="80878093"/>
<dbReference type="CDD" id="cd19071">
    <property type="entry name" value="AKR_AKR1-5-like"/>
    <property type="match status" value="1"/>
</dbReference>
<name>A0AAE9WG36_9SCHI</name>
<dbReference type="InterPro" id="IPR023210">
    <property type="entry name" value="NADP_OxRdtase_dom"/>
</dbReference>
<evidence type="ECO:0000259" key="6">
    <source>
        <dbReference type="Pfam" id="PF00248"/>
    </source>
</evidence>
<feature type="binding site" evidence="4">
    <location>
        <position position="111"/>
    </location>
    <ligand>
        <name>substrate</name>
    </ligand>
</feature>
<dbReference type="Proteomes" id="UP001212411">
    <property type="component" value="Chromosome 3"/>
</dbReference>
<accession>A0AAE9WG36</accession>
<sequence>MLGPFLKLNNGLKCPQFAYGSYMINRSKCFDSVYAALQAGYRHVDSAQMYFNEGDCGRAILQFMKDTGIKREEVWYTSKLNNLAGYSATLKSIDSSVKACGLGYIDLFLLHSPYGDRLGSWKALEEAVEAGKIRAIGVSNFGPHHIQQLLDHHPKIVPCVNQIELHPFCSQSKVVEYCQTKGIALAAYAPLAHGEKFGNKQLIGIANKYNKTEAQIMIRFLLQRGYIVLPKSSTPARIKGNGEVFDFELSKDEMHTLYNLDEDYHSDWNPCVSPL</sequence>
<evidence type="ECO:0000256" key="4">
    <source>
        <dbReference type="PIRSR" id="PIRSR000097-2"/>
    </source>
</evidence>
<proteinExistence type="inferred from homology"/>
<evidence type="ECO:0000256" key="5">
    <source>
        <dbReference type="PIRSR" id="PIRSR000097-3"/>
    </source>
</evidence>
<protein>
    <submittedName>
        <fullName evidence="7">Xylose and arabinose reductase</fullName>
    </submittedName>
</protein>
<evidence type="ECO:0000313" key="7">
    <source>
        <dbReference type="EMBL" id="WBW75133.1"/>
    </source>
</evidence>
<dbReference type="PROSITE" id="PS00062">
    <property type="entry name" value="ALDOKETO_REDUCTASE_2"/>
    <property type="match status" value="1"/>
</dbReference>
<dbReference type="EMBL" id="CP115613">
    <property type="protein sequence ID" value="WBW75133.1"/>
    <property type="molecule type" value="Genomic_DNA"/>
</dbReference>
<dbReference type="InterPro" id="IPR020471">
    <property type="entry name" value="AKR"/>
</dbReference>
<dbReference type="PANTHER" id="PTHR43827">
    <property type="entry name" value="2,5-DIKETO-D-GLUCONIC ACID REDUCTASE"/>
    <property type="match status" value="1"/>
</dbReference>
<evidence type="ECO:0000256" key="1">
    <source>
        <dbReference type="ARBA" id="ARBA00007905"/>
    </source>
</evidence>
<dbReference type="GO" id="GO:0016491">
    <property type="term" value="F:oxidoreductase activity"/>
    <property type="evidence" value="ECO:0007669"/>
    <property type="project" value="UniProtKB-KW"/>
</dbReference>
<dbReference type="FunFam" id="3.20.20.100:FF:000015">
    <property type="entry name" value="Oxidoreductase, aldo/keto reductase family"/>
    <property type="match status" value="1"/>
</dbReference>
<dbReference type="PIRSF" id="PIRSF000097">
    <property type="entry name" value="AKR"/>
    <property type="match status" value="1"/>
</dbReference>
<dbReference type="KEGG" id="som:SOMG_04624"/>
<dbReference type="Pfam" id="PF00248">
    <property type="entry name" value="Aldo_ket_red"/>
    <property type="match status" value="1"/>
</dbReference>
<dbReference type="RefSeq" id="XP_056039376.1">
    <property type="nucleotide sequence ID" value="XM_056183404.1"/>
</dbReference>
<dbReference type="SUPFAM" id="SSF51430">
    <property type="entry name" value="NAD(P)-linked oxidoreductase"/>
    <property type="match status" value="1"/>
</dbReference>
<comment type="similarity">
    <text evidence="1">Belongs to the aldo/keto reductase family.</text>
</comment>
<gene>
    <name evidence="7" type="ORF">SOMG_04624</name>
</gene>
<keyword evidence="8" id="KW-1185">Reference proteome</keyword>
<evidence type="ECO:0000313" key="8">
    <source>
        <dbReference type="Proteomes" id="UP001212411"/>
    </source>
</evidence>
<organism evidence="7 8">
    <name type="scientific">Schizosaccharomyces osmophilus</name>
    <dbReference type="NCBI Taxonomy" id="2545709"/>
    <lineage>
        <taxon>Eukaryota</taxon>
        <taxon>Fungi</taxon>
        <taxon>Dikarya</taxon>
        <taxon>Ascomycota</taxon>
        <taxon>Taphrinomycotina</taxon>
        <taxon>Schizosaccharomycetes</taxon>
        <taxon>Schizosaccharomycetales</taxon>
        <taxon>Schizosaccharomycetaceae</taxon>
        <taxon>Schizosaccharomyces</taxon>
    </lineage>
</organism>
<dbReference type="Gene3D" id="3.20.20.100">
    <property type="entry name" value="NADP-dependent oxidoreductase domain"/>
    <property type="match status" value="1"/>
</dbReference>
<feature type="domain" description="NADP-dependent oxidoreductase" evidence="6">
    <location>
        <begin position="23"/>
        <end position="260"/>
    </location>
</feature>
<dbReference type="PROSITE" id="PS00798">
    <property type="entry name" value="ALDOKETO_REDUCTASE_1"/>
    <property type="match status" value="1"/>
</dbReference>